<reference evidence="3 4" key="1">
    <citation type="journal article" date="2020" name="Front. Microbiol.">
        <title>Genetic Organization of the aprX-lipA2 Operon Affects the Proteolytic Potential of Pseudomonas Species in Milk.</title>
        <authorList>
            <person name="Maier C."/>
            <person name="Huptas C."/>
            <person name="von Neubeck M."/>
            <person name="Scherer S."/>
            <person name="Wenning M."/>
            <person name="Lucking G."/>
        </authorList>
    </citation>
    <scope>NUCLEOTIDE SEQUENCE [LARGE SCALE GENOMIC DNA]</scope>
    <source>
        <strain evidence="3 4">DSM 16272</strain>
    </source>
</reference>
<dbReference type="AlphaFoldDB" id="A0A7Y1F989"/>
<keyword evidence="1" id="KW-0812">Transmembrane</keyword>
<feature type="transmembrane region" description="Helical" evidence="1">
    <location>
        <begin position="144"/>
        <end position="164"/>
    </location>
</feature>
<feature type="transmembrane region" description="Helical" evidence="1">
    <location>
        <begin position="373"/>
        <end position="394"/>
    </location>
</feature>
<dbReference type="PANTHER" id="PTHR34219:SF1">
    <property type="entry name" value="PEPSY DOMAIN-CONTAINING PROTEIN"/>
    <property type="match status" value="1"/>
</dbReference>
<organism evidence="3 4">
    <name type="scientific">Pseudomonas veronii</name>
    <dbReference type="NCBI Taxonomy" id="76761"/>
    <lineage>
        <taxon>Bacteria</taxon>
        <taxon>Pseudomonadati</taxon>
        <taxon>Pseudomonadota</taxon>
        <taxon>Gammaproteobacteria</taxon>
        <taxon>Pseudomonadales</taxon>
        <taxon>Pseudomonadaceae</taxon>
        <taxon>Pseudomonas</taxon>
    </lineage>
</organism>
<dbReference type="Pfam" id="PF03929">
    <property type="entry name" value="PepSY_TM"/>
    <property type="match status" value="1"/>
</dbReference>
<protein>
    <submittedName>
        <fullName evidence="3">PepSY domain-containing protein</fullName>
    </submittedName>
</protein>
<keyword evidence="1" id="KW-0472">Membrane</keyword>
<evidence type="ECO:0000256" key="1">
    <source>
        <dbReference type="SAM" id="Phobius"/>
    </source>
</evidence>
<evidence type="ECO:0000313" key="4">
    <source>
        <dbReference type="Proteomes" id="UP000537729"/>
    </source>
</evidence>
<proteinExistence type="predicted"/>
<dbReference type="EMBL" id="JAAQWG010000014">
    <property type="protein sequence ID" value="NMY09157.1"/>
    <property type="molecule type" value="Genomic_DNA"/>
</dbReference>
<dbReference type="PANTHER" id="PTHR34219">
    <property type="entry name" value="IRON-REGULATED INNER MEMBRANE PROTEIN-RELATED"/>
    <property type="match status" value="1"/>
</dbReference>
<feature type="transmembrane region" description="Helical" evidence="1">
    <location>
        <begin position="195"/>
        <end position="215"/>
    </location>
</feature>
<evidence type="ECO:0000259" key="2">
    <source>
        <dbReference type="Pfam" id="PF03413"/>
    </source>
</evidence>
<dbReference type="RefSeq" id="WP_169884278.1">
    <property type="nucleotide sequence ID" value="NZ_JAAQWG010000014.1"/>
</dbReference>
<dbReference type="InterPro" id="IPR025711">
    <property type="entry name" value="PepSY"/>
</dbReference>
<feature type="domain" description="PepSY" evidence="2">
    <location>
        <begin position="285"/>
        <end position="342"/>
    </location>
</feature>
<dbReference type="Proteomes" id="UP000537729">
    <property type="component" value="Unassembled WGS sequence"/>
</dbReference>
<comment type="caution">
    <text evidence="3">The sequence shown here is derived from an EMBL/GenBank/DDBJ whole genome shotgun (WGS) entry which is preliminary data.</text>
</comment>
<sequence length="456" mass="50513">MSTQKISFYNLAWRWHFYAGLFVAPFMVLLALTGIIYLFKPQLDPLMYGHLLTVPAAERALSADEQLQRAKAAYPQGTLSKYLPPADATSSAQFVMHDGGREMTVFVDPYRGTVLGTQDAKNNLQAIARALHGELMIGTVGDRLVELAAGWAVMLVISGMYLWWPRGKSSSGVLWPRFNTRGRVFWRDLHVVTGFWGAALLLVMLLSGMAWTGFWGKQYADLWNRFPAAMWNNVPTSDQQARVLNTATQQTVPWAMENTPMPVSGDHAEHMNHGAMHAAPAAPTISLQQVVDLATSRKVEPGYSITPPTTAEGVFTVSVFANDPRNDATLHVDQYTGKVLADVRWEHYNGVARATETGVMLHEGKMFGWVNQLIVLLICLMILLSAVSGVVIWWKRRPVGGLGVPPLRHDLPKWKTAMVIMLGLAIAFPLVGASLIVVWALDRLLLSRLFAQPSRV</sequence>
<name>A0A7Y1F989_PSEVE</name>
<dbReference type="Pfam" id="PF03413">
    <property type="entry name" value="PepSY"/>
    <property type="match status" value="2"/>
</dbReference>
<keyword evidence="1" id="KW-1133">Transmembrane helix</keyword>
<feature type="domain" description="PepSY" evidence="2">
    <location>
        <begin position="60"/>
        <end position="117"/>
    </location>
</feature>
<gene>
    <name evidence="3" type="ORF">HBO38_12005</name>
</gene>
<evidence type="ECO:0000313" key="3">
    <source>
        <dbReference type="EMBL" id="NMY09157.1"/>
    </source>
</evidence>
<accession>A0A7Y1F989</accession>
<feature type="transmembrane region" description="Helical" evidence="1">
    <location>
        <begin position="414"/>
        <end position="441"/>
    </location>
</feature>
<dbReference type="InterPro" id="IPR005625">
    <property type="entry name" value="PepSY-ass_TM"/>
</dbReference>
<feature type="transmembrane region" description="Helical" evidence="1">
    <location>
        <begin position="15"/>
        <end position="39"/>
    </location>
</feature>